<dbReference type="EMBL" id="LWBR01000005">
    <property type="protein sequence ID" value="KZN97850.1"/>
    <property type="molecule type" value="Genomic_DNA"/>
</dbReference>
<protein>
    <submittedName>
        <fullName evidence="1">Glycosyl transferase</fullName>
    </submittedName>
</protein>
<dbReference type="GO" id="GO:0005975">
    <property type="term" value="P:carbohydrate metabolic process"/>
    <property type="evidence" value="ECO:0007669"/>
    <property type="project" value="InterPro"/>
</dbReference>
<reference evidence="1 2" key="1">
    <citation type="submission" date="2016-04" db="EMBL/GenBank/DDBJ databases">
        <title>Draft genome sequence of Aeribacillus pallidus 8m3 from petroleum reservoir.</title>
        <authorList>
            <person name="Poltaraus A.B."/>
            <person name="Nazina T.N."/>
            <person name="Tourova T.P."/>
            <person name="Malakho S.M."/>
            <person name="Korshunova A.V."/>
            <person name="Sokolova D.S."/>
        </authorList>
    </citation>
    <scope>NUCLEOTIDE SEQUENCE [LARGE SCALE GENOMIC DNA]</scope>
    <source>
        <strain evidence="1 2">8m3</strain>
    </source>
</reference>
<keyword evidence="1" id="KW-0808">Transferase</keyword>
<dbReference type="GeneID" id="301124614"/>
<sequence length="363" mass="42227">MPQPNINFDHLERLTDDTGLIEHCLGRIPRRKEGYSTDDNARALWLCIEWIELLQDEPSELKRLYGMLDRYLAFLLWAQRDDGWFHNNFYYDRTPESETRSEDCLGRSVWAVTMAYLKLNDNARRYVAAEILRNALSACRKLRFARSQAWVLASCSKLLMEKKNSISSLEIAEDELKQLAETCEHSLLTAYKEHRTEDWHWFEKQMTYANGILPWGLFLSYRYNRRNETLRIAKESLDFLIEKMGGFNSSSIRPIGNRGWCSRHNRADWDQQPIDVMKLALAANEAYHILDDSAYLQVVLRCRDWFYGGNDHHIPLVDPSDGSCCDGLNSDGPNQNRGAESTLSYLMTEALAHPLKLEVFEKI</sequence>
<dbReference type="AlphaFoldDB" id="A0A165Z523"/>
<proteinExistence type="predicted"/>
<dbReference type="Proteomes" id="UP000076476">
    <property type="component" value="Unassembled WGS sequence"/>
</dbReference>
<accession>A0A165Z523</accession>
<dbReference type="GO" id="GO:0016740">
    <property type="term" value="F:transferase activity"/>
    <property type="evidence" value="ECO:0007669"/>
    <property type="project" value="UniProtKB-KW"/>
</dbReference>
<name>A0A165Z523_9BACI</name>
<evidence type="ECO:0000313" key="1">
    <source>
        <dbReference type="EMBL" id="KZN97850.1"/>
    </source>
</evidence>
<dbReference type="SUPFAM" id="SSF48208">
    <property type="entry name" value="Six-hairpin glycosidases"/>
    <property type="match status" value="1"/>
</dbReference>
<dbReference type="InterPro" id="IPR008928">
    <property type="entry name" value="6-hairpin_glycosidase_sf"/>
</dbReference>
<dbReference type="OrthoDB" id="9795873at2"/>
<keyword evidence="2" id="KW-1185">Reference proteome</keyword>
<dbReference type="STRING" id="33936.AZI98_01530"/>
<dbReference type="RefSeq" id="WP_063386529.1">
    <property type="nucleotide sequence ID" value="NZ_LWBR01000005.1"/>
</dbReference>
<comment type="caution">
    <text evidence="1">The sequence shown here is derived from an EMBL/GenBank/DDBJ whole genome shotgun (WGS) entry which is preliminary data.</text>
</comment>
<evidence type="ECO:0000313" key="2">
    <source>
        <dbReference type="Proteomes" id="UP000076476"/>
    </source>
</evidence>
<gene>
    <name evidence="1" type="ORF">AZI98_01530</name>
</gene>
<organism evidence="1 2">
    <name type="scientific">Aeribacillus pallidus</name>
    <dbReference type="NCBI Taxonomy" id="33936"/>
    <lineage>
        <taxon>Bacteria</taxon>
        <taxon>Bacillati</taxon>
        <taxon>Bacillota</taxon>
        <taxon>Bacilli</taxon>
        <taxon>Bacillales</taxon>
        <taxon>Bacillaceae</taxon>
        <taxon>Aeribacillus</taxon>
    </lineage>
</organism>